<protein>
    <submittedName>
        <fullName evidence="1">Nicotinate-nucleotide adenylyltransferase</fullName>
    </submittedName>
</protein>
<evidence type="ECO:0000313" key="2">
    <source>
        <dbReference type="Proteomes" id="UP001058074"/>
    </source>
</evidence>
<keyword evidence="1" id="KW-0808">Transferase</keyword>
<accession>A0ACB5R7G2</accession>
<keyword evidence="2" id="KW-1185">Reference proteome</keyword>
<comment type="caution">
    <text evidence="1">The sequence shown here is derived from an EMBL/GenBank/DDBJ whole genome shotgun (WGS) entry which is preliminary data.</text>
</comment>
<evidence type="ECO:0000313" key="1">
    <source>
        <dbReference type="EMBL" id="GKX65133.1"/>
    </source>
</evidence>
<sequence>MSTKVGIFGGTFDPIHNGHLYIAYEALNQLKLDKIIFIPGGNPPHKSFSSVSDANQRYKMVELAIKSYENFEISDYELKKTTKSYSFETLEYYKSLNIGELYFILGADSLITIDSWKNVDRIMEAATLVVFNRPGFTKEQLVEKKAEVEHKYNKKIIYLDLLNLEISSSGVREEISTGKRVDFFIPDSVKRYIEENNIYR</sequence>
<gene>
    <name evidence="1" type="primary">nadD</name>
    <name evidence="1" type="ORF">rsdtw13_03910</name>
</gene>
<proteinExistence type="predicted"/>
<organism evidence="1 2">
    <name type="scientific">Inconstantimicrobium mannanitabidum</name>
    <dbReference type="NCBI Taxonomy" id="1604901"/>
    <lineage>
        <taxon>Bacteria</taxon>
        <taxon>Bacillati</taxon>
        <taxon>Bacillota</taxon>
        <taxon>Clostridia</taxon>
        <taxon>Eubacteriales</taxon>
        <taxon>Clostridiaceae</taxon>
        <taxon>Inconstantimicrobium</taxon>
    </lineage>
</organism>
<name>A0ACB5R7G2_9CLOT</name>
<reference evidence="1" key="1">
    <citation type="journal article" date="2025" name="Int. J. Syst. Evol. Microbiol.">
        <title>Inconstantimicrobium mannanitabidum sp. nov., a novel member of the family Clostridiaceae isolated from anoxic soil under the treatment of reductive soil disinfestation.</title>
        <authorList>
            <person name="Ueki A."/>
            <person name="Tonouchi A."/>
            <person name="Honma S."/>
            <person name="Kaku N."/>
            <person name="Ueki K."/>
        </authorList>
    </citation>
    <scope>NUCLEOTIDE SEQUENCE</scope>
    <source>
        <strain evidence="1">TW13</strain>
    </source>
</reference>
<dbReference type="Proteomes" id="UP001058074">
    <property type="component" value="Unassembled WGS sequence"/>
</dbReference>
<keyword evidence="1" id="KW-0548">Nucleotidyltransferase</keyword>
<dbReference type="EMBL" id="BROD01000001">
    <property type="protein sequence ID" value="GKX65133.1"/>
    <property type="molecule type" value="Genomic_DNA"/>
</dbReference>